<feature type="domain" description="O-antigen ligase-related" evidence="7">
    <location>
        <begin position="263"/>
        <end position="403"/>
    </location>
</feature>
<sequence length="881" mass="97524">MSAPLSSPEPADADNRSEPVEADELPDSEDTDSATEALDAEDVAAGRRPYWRAWVYGIVVMVVLFCGAAREPWARGLALLLMGGAMVMAPPRMKLRPLPSMILVILALVPGAGLLPSSWFGGMEPWRQTLGQEWGIDMPSTLSPEWKLTLEAWLVTVVGVAWFWCCLAQNFSDGGRRLLLRLLCLGVLPLAVLSLLDKAGWVDAFWWPRGHADATTQDATGFGPFANQNHSSSLFAWMSVLCAAAMVDAFKQKSRSWMIFGAGVLLLLGCILVNTSRAGLLLFFTGMTLWLATTAMRRGVMRKLVVTMAIIAAVVSIAVASGGRLGERLTDKSISTSLSSDLRLWLAGHVLRATADAPWSGRGLGVFDHVFPQVCDGFYPDARTMHPESDLLWALFEGGLMLVLPCLILVGWLFQTSGPWMSSRRRKRSQDSRAGRRVRRAFGIAAGLALMHGIFDVPLHNFGYFMVFALVTAQAVRGRYLTARIQPALSLAFRGAGVAVAAWGALWMAFAFGQTEVSTASGATLLHDRAVAQAAQGQRAEAMRLINRAIELTPLQYRWYFLRAQLHLVMRHGSAVALEDFGRVRALEPRYGPVCFEEGRYWLFFDPPMALIPWKEGMRRYPREFSNAMPRFQEIVLEAKAFPEISQQLWRVADRPSLQLVFLAHVNEPRDFWLKCQREFLAQHPALVGLNEPQKRFFFRRWQQTGDLKEMVAYLQDHPTLQPYGWQALAKDLAASGKFEEAFKLAARYLPAPARSATLTSADIPRLERAHVLNPIDPLPGVELYYAQRSAGDLKSARKTLERVMGLPGSPVFLPREMASVLAESGDMRGAWELMQGLFDNETVEVGVLDDAPPDAMSTEGFAPPTAPPARDADSAMRDAY</sequence>
<dbReference type="PANTHER" id="PTHR37422">
    <property type="entry name" value="TEICHURONIC ACID BIOSYNTHESIS PROTEIN TUAE"/>
    <property type="match status" value="1"/>
</dbReference>
<dbReference type="InterPro" id="IPR011990">
    <property type="entry name" value="TPR-like_helical_dom_sf"/>
</dbReference>
<dbReference type="Proteomes" id="UP000321577">
    <property type="component" value="Unassembled WGS sequence"/>
</dbReference>
<dbReference type="EMBL" id="BKAG01000018">
    <property type="protein sequence ID" value="GEP43510.1"/>
    <property type="molecule type" value="Genomic_DNA"/>
</dbReference>
<feature type="transmembrane region" description="Helical" evidence="6">
    <location>
        <begin position="304"/>
        <end position="323"/>
    </location>
</feature>
<evidence type="ECO:0000313" key="9">
    <source>
        <dbReference type="Proteomes" id="UP000321577"/>
    </source>
</evidence>
<organism evidence="8 9">
    <name type="scientific">Brevifollis gellanilyticus</name>
    <dbReference type="NCBI Taxonomy" id="748831"/>
    <lineage>
        <taxon>Bacteria</taxon>
        <taxon>Pseudomonadati</taxon>
        <taxon>Verrucomicrobiota</taxon>
        <taxon>Verrucomicrobiia</taxon>
        <taxon>Verrucomicrobiales</taxon>
        <taxon>Verrucomicrobiaceae</taxon>
    </lineage>
</organism>
<keyword evidence="4 6" id="KW-0472">Membrane</keyword>
<dbReference type="PANTHER" id="PTHR37422:SF23">
    <property type="entry name" value="TEICHURONIC ACID BIOSYNTHESIS PROTEIN TUAE"/>
    <property type="match status" value="1"/>
</dbReference>
<accession>A0A512M9U3</accession>
<feature type="transmembrane region" description="Helical" evidence="6">
    <location>
        <begin position="178"/>
        <end position="196"/>
    </location>
</feature>
<keyword evidence="3 6" id="KW-1133">Transmembrane helix</keyword>
<evidence type="ECO:0000256" key="4">
    <source>
        <dbReference type="ARBA" id="ARBA00023136"/>
    </source>
</evidence>
<proteinExistence type="predicted"/>
<feature type="transmembrane region" description="Helical" evidence="6">
    <location>
        <begin position="100"/>
        <end position="120"/>
    </location>
</feature>
<dbReference type="AlphaFoldDB" id="A0A512M9U3"/>
<evidence type="ECO:0000256" key="3">
    <source>
        <dbReference type="ARBA" id="ARBA00022989"/>
    </source>
</evidence>
<dbReference type="OrthoDB" id="183763at2"/>
<comment type="subcellular location">
    <subcellularLocation>
        <location evidence="1">Membrane</location>
        <topology evidence="1">Multi-pass membrane protein</topology>
    </subcellularLocation>
</comment>
<dbReference type="SUPFAM" id="SSF48452">
    <property type="entry name" value="TPR-like"/>
    <property type="match status" value="1"/>
</dbReference>
<feature type="transmembrane region" description="Helical" evidence="6">
    <location>
        <begin position="53"/>
        <end position="70"/>
    </location>
</feature>
<feature type="transmembrane region" description="Helical" evidence="6">
    <location>
        <begin position="492"/>
        <end position="512"/>
    </location>
</feature>
<dbReference type="RefSeq" id="WP_146851084.1">
    <property type="nucleotide sequence ID" value="NZ_BKAG01000018.1"/>
</dbReference>
<evidence type="ECO:0000313" key="8">
    <source>
        <dbReference type="EMBL" id="GEP43510.1"/>
    </source>
</evidence>
<feature type="transmembrane region" description="Helical" evidence="6">
    <location>
        <begin position="391"/>
        <end position="416"/>
    </location>
</feature>
<feature type="transmembrane region" description="Helical" evidence="6">
    <location>
        <begin position="152"/>
        <end position="171"/>
    </location>
</feature>
<evidence type="ECO:0000256" key="1">
    <source>
        <dbReference type="ARBA" id="ARBA00004141"/>
    </source>
</evidence>
<feature type="transmembrane region" description="Helical" evidence="6">
    <location>
        <begin position="280"/>
        <end position="297"/>
    </location>
</feature>
<dbReference type="InterPro" id="IPR007016">
    <property type="entry name" value="O-antigen_ligase-rel_domated"/>
</dbReference>
<name>A0A512M9U3_9BACT</name>
<evidence type="ECO:0000259" key="7">
    <source>
        <dbReference type="Pfam" id="PF04932"/>
    </source>
</evidence>
<feature type="compositionally biased region" description="Acidic residues" evidence="5">
    <location>
        <begin position="20"/>
        <end position="39"/>
    </location>
</feature>
<dbReference type="GO" id="GO:0016020">
    <property type="term" value="C:membrane"/>
    <property type="evidence" value="ECO:0007669"/>
    <property type="project" value="UniProtKB-SubCell"/>
</dbReference>
<evidence type="ECO:0000256" key="2">
    <source>
        <dbReference type="ARBA" id="ARBA00022692"/>
    </source>
</evidence>
<comment type="caution">
    <text evidence="8">The sequence shown here is derived from an EMBL/GenBank/DDBJ whole genome shotgun (WGS) entry which is preliminary data.</text>
</comment>
<protein>
    <recommendedName>
        <fullName evidence="7">O-antigen ligase-related domain-containing protein</fullName>
    </recommendedName>
</protein>
<evidence type="ECO:0000256" key="6">
    <source>
        <dbReference type="SAM" id="Phobius"/>
    </source>
</evidence>
<dbReference type="InterPro" id="IPR051533">
    <property type="entry name" value="WaaL-like"/>
</dbReference>
<reference evidence="8 9" key="1">
    <citation type="submission" date="2019-07" db="EMBL/GenBank/DDBJ databases">
        <title>Whole genome shotgun sequence of Brevifollis gellanilyticus NBRC 108608.</title>
        <authorList>
            <person name="Hosoyama A."/>
            <person name="Uohara A."/>
            <person name="Ohji S."/>
            <person name="Ichikawa N."/>
        </authorList>
    </citation>
    <scope>NUCLEOTIDE SEQUENCE [LARGE SCALE GENOMIC DNA]</scope>
    <source>
        <strain evidence="8 9">NBRC 108608</strain>
    </source>
</reference>
<feature type="compositionally biased region" description="Basic and acidic residues" evidence="5">
    <location>
        <begin position="871"/>
        <end position="881"/>
    </location>
</feature>
<keyword evidence="2 6" id="KW-0812">Transmembrane</keyword>
<evidence type="ECO:0000256" key="5">
    <source>
        <dbReference type="SAM" id="MobiDB-lite"/>
    </source>
</evidence>
<feature type="region of interest" description="Disordered" evidence="5">
    <location>
        <begin position="1"/>
        <end position="39"/>
    </location>
</feature>
<feature type="region of interest" description="Disordered" evidence="5">
    <location>
        <begin position="853"/>
        <end position="881"/>
    </location>
</feature>
<feature type="transmembrane region" description="Helical" evidence="6">
    <location>
        <begin position="257"/>
        <end position="274"/>
    </location>
</feature>
<gene>
    <name evidence="8" type="ORF">BGE01nite_28010</name>
</gene>
<dbReference type="Gene3D" id="1.25.40.10">
    <property type="entry name" value="Tetratricopeptide repeat domain"/>
    <property type="match status" value="1"/>
</dbReference>
<dbReference type="Pfam" id="PF04932">
    <property type="entry name" value="Wzy_C"/>
    <property type="match status" value="1"/>
</dbReference>
<keyword evidence="9" id="KW-1185">Reference proteome</keyword>